<dbReference type="Proteomes" id="UP001164746">
    <property type="component" value="Chromosome 16"/>
</dbReference>
<feature type="compositionally biased region" description="Basic and acidic residues" evidence="1">
    <location>
        <begin position="280"/>
        <end position="314"/>
    </location>
</feature>
<keyword evidence="3" id="KW-1185">Reference proteome</keyword>
<proteinExistence type="predicted"/>
<evidence type="ECO:0000256" key="1">
    <source>
        <dbReference type="SAM" id="MobiDB-lite"/>
    </source>
</evidence>
<feature type="region of interest" description="Disordered" evidence="1">
    <location>
        <begin position="262"/>
        <end position="314"/>
    </location>
</feature>
<accession>A0ABY7G6E2</accession>
<reference evidence="2" key="1">
    <citation type="submission" date="2022-11" db="EMBL/GenBank/DDBJ databases">
        <title>Centuries of genome instability and evolution in soft-shell clam transmissible cancer (bioRxiv).</title>
        <authorList>
            <person name="Hart S.F.M."/>
            <person name="Yonemitsu M.A."/>
            <person name="Giersch R.M."/>
            <person name="Beal B.F."/>
            <person name="Arriagada G."/>
            <person name="Davis B.W."/>
            <person name="Ostrander E.A."/>
            <person name="Goff S.P."/>
            <person name="Metzger M.J."/>
        </authorList>
    </citation>
    <scope>NUCLEOTIDE SEQUENCE</scope>
    <source>
        <strain evidence="2">MELC-2E11</strain>
        <tissue evidence="2">Siphon/mantle</tissue>
    </source>
</reference>
<feature type="region of interest" description="Disordered" evidence="1">
    <location>
        <begin position="65"/>
        <end position="87"/>
    </location>
</feature>
<gene>
    <name evidence="2" type="ORF">MAR_002667</name>
</gene>
<feature type="compositionally biased region" description="Low complexity" evidence="1">
    <location>
        <begin position="584"/>
        <end position="602"/>
    </location>
</feature>
<protein>
    <submittedName>
        <fullName evidence="2">Uncharacterized protein</fullName>
    </submittedName>
</protein>
<evidence type="ECO:0000313" key="3">
    <source>
        <dbReference type="Proteomes" id="UP001164746"/>
    </source>
</evidence>
<evidence type="ECO:0000313" key="2">
    <source>
        <dbReference type="EMBL" id="WAR29099.1"/>
    </source>
</evidence>
<feature type="region of interest" description="Disordered" evidence="1">
    <location>
        <begin position="579"/>
        <end position="602"/>
    </location>
</feature>
<feature type="region of interest" description="Disordered" evidence="1">
    <location>
        <begin position="166"/>
        <end position="223"/>
    </location>
</feature>
<sequence length="890" mass="101779">MVKPHSTDVFKSKFPLFNQLLRENNTRCPATAPVLTQSDCIYRKDGNYRKENTFQESRNYWKEMDSEKNPCIGDGSSSPIVLQDPPKSKLKRQLSVDTTEKSEALRIHKKAAITERSLSPRKRIEAERSILPQSSQLPERKQFILEADEVDGSAPIQSTRLRAYDRQESDFDDNDSLSRSRRNLKRTITSDDDVIKHGAPPSRVPHIYCSPSGDDRENPYENSSLLSPNRFNLADIGLTSPFMQNLTPRGTKAEDEVFVFPDTVPPRKLSPYKASSEPDEGGREASERYGRQTRDTCRSEFERDSDKHYSKDRGRAYEREREALGIYSDNDTFKQEYVTSKGFVWPKVAQVTESTPLSPRVVTAECKTRASVSSATSKRSHYDDLNESELRTTLRILEREYARAKETFGSPPPRDFEESELSSSSRSRVPREWERRGISCIDRSPNEKDIKTTREEMRKIYERSISDPRYSPAQARSIIQKPSPLAMEHTSPRVGAVEGHNDPGSSERFREPYRDDVRRRLFMKGPYQSDYQRQTSHPERMRGAPEVPVSTEIPDEVLQFLQSRNFHPEQLENLKDILRRGGAPPSSLSSPSKSFPYSATSSTHYDDVTSDYGVFRGQGLQSEGKRASGHVRERRLGDIDVRVTCEKISERTSQVQEILRELDHDDKECKCAKIEEEIKSMAINAYSKILRADRGMEAYEQFQREKAETDTLVYNSMKNLCGIKCLCKYGRTLEEVYSGSVVFRLNCPTRDALLDLWHTYKVGDLTKQIQAAFVTDSLLEKFNCEEIVLKVEIIWKEYLHCKEELELLAENNANRTPTKQIAVIHARSHSEPANAGKFPIHPPPKAKKLSDILSPSNIEERTSSPTQRRRQSSELEQENVASRDPDGGED</sequence>
<feature type="region of interest" description="Disordered" evidence="1">
    <location>
        <begin position="832"/>
        <end position="890"/>
    </location>
</feature>
<feature type="compositionally biased region" description="Basic and acidic residues" evidence="1">
    <location>
        <begin position="881"/>
        <end position="890"/>
    </location>
</feature>
<dbReference type="EMBL" id="CP111027">
    <property type="protein sequence ID" value="WAR29099.1"/>
    <property type="molecule type" value="Genomic_DNA"/>
</dbReference>
<name>A0ABY7G6E2_MYAAR</name>
<feature type="region of interest" description="Disordered" evidence="1">
    <location>
        <begin position="404"/>
        <end position="429"/>
    </location>
</feature>
<organism evidence="2 3">
    <name type="scientific">Mya arenaria</name>
    <name type="common">Soft-shell clam</name>
    <dbReference type="NCBI Taxonomy" id="6604"/>
    <lineage>
        <taxon>Eukaryota</taxon>
        <taxon>Metazoa</taxon>
        <taxon>Spiralia</taxon>
        <taxon>Lophotrochozoa</taxon>
        <taxon>Mollusca</taxon>
        <taxon>Bivalvia</taxon>
        <taxon>Autobranchia</taxon>
        <taxon>Heteroconchia</taxon>
        <taxon>Euheterodonta</taxon>
        <taxon>Imparidentia</taxon>
        <taxon>Neoheterodontei</taxon>
        <taxon>Myida</taxon>
        <taxon>Myoidea</taxon>
        <taxon>Myidae</taxon>
        <taxon>Mya</taxon>
    </lineage>
</organism>